<dbReference type="Pfam" id="PF05223">
    <property type="entry name" value="MecA_N"/>
    <property type="match status" value="1"/>
</dbReference>
<sequence>MRKIVSVFIVASILIISLTSCSKVKSPIDEVNDFNEMWARADYSGMYSKLALEDKSKITEEHFNKAYKDFYEAIEVKNVAIVNLANDEELEEKIKKQDNITIPISIQIETTYGQKNYNRDIVLVKEKIEDKEIWNIKWDYQMVYEGMEQGDTVKLSNILPKRGKILDRNDNTLALNGEIIQVGIVPGRLGDMKEEVISDLAKTFNISEEYINGRLNLSWVKDDSFVDLIKISVSEQHLIDEIYNKNKGATYKVLNDRVYPYGELVAHLTGYLGYINEEELKILEPLGYTANTKVGRNGLEKIYEEKLRGIPGKVISIIDKDGKDKEILLEEKVKDGEDIKVSIDINKQAELFTQLGEEEGTAACMNYQTGEVVALVSKPSYDPNQFILGMNTEEYNELTNDEREPLLNRFSKVYAPGSSFKPITLAIALNEKAIDATFAIDVKGKEWQKDSSWGNYFVTRVSDLGTIVDIEKAMIYSDNIYFAQVALEIGSEIFLQKSKEFGIGEDLSLAYGIAKSQLATNDTISKEELLADSGYGQGQVQISILNLTKAYSTFANNGNIVEPRLIMDGSEIKTTNIISEEVANQVFDLMKKVVEDSRGTAHDAMISGKVIAGKTGTAEIGVETEESNKKELGWFAAIDKSDETPYITAMMIENVEGRGGSHFVVPKVREFIKKY</sequence>
<dbReference type="Gene3D" id="3.10.450.100">
    <property type="entry name" value="NTF2-like, domain 1"/>
    <property type="match status" value="1"/>
</dbReference>
<keyword evidence="3" id="KW-0472">Membrane</keyword>
<dbReference type="SUPFAM" id="SSF56601">
    <property type="entry name" value="beta-lactamase/transpeptidase-like"/>
    <property type="match status" value="1"/>
</dbReference>
<dbReference type="InterPro" id="IPR005311">
    <property type="entry name" value="PBP_dimer"/>
</dbReference>
<evidence type="ECO:0000259" key="5">
    <source>
        <dbReference type="Pfam" id="PF00905"/>
    </source>
</evidence>
<comment type="subcellular location">
    <subcellularLocation>
        <location evidence="1">Membrane</location>
    </subcellularLocation>
</comment>
<dbReference type="GO" id="GO:0005886">
    <property type="term" value="C:plasma membrane"/>
    <property type="evidence" value="ECO:0007669"/>
    <property type="project" value="TreeGrafter"/>
</dbReference>
<dbReference type="SUPFAM" id="SSF54427">
    <property type="entry name" value="NTF2-like"/>
    <property type="match status" value="1"/>
</dbReference>
<feature type="signal peptide" evidence="4">
    <location>
        <begin position="1"/>
        <end position="22"/>
    </location>
</feature>
<keyword evidence="4" id="KW-0732">Signal</keyword>
<dbReference type="InterPro" id="IPR007887">
    <property type="entry name" value="MecA_N"/>
</dbReference>
<dbReference type="InterPro" id="IPR036138">
    <property type="entry name" value="PBP_dimer_sf"/>
</dbReference>
<dbReference type="Pfam" id="PF03717">
    <property type="entry name" value="PBP_dimer"/>
    <property type="match status" value="1"/>
</dbReference>
<name>A0A1M5X8A5_9CLOT</name>
<feature type="domain" description="NTF2-like N-terminal transpeptidase" evidence="7">
    <location>
        <begin position="27"/>
        <end position="151"/>
    </location>
</feature>
<evidence type="ECO:0000256" key="1">
    <source>
        <dbReference type="ARBA" id="ARBA00004370"/>
    </source>
</evidence>
<dbReference type="InterPro" id="IPR012338">
    <property type="entry name" value="Beta-lactam/transpept-like"/>
</dbReference>
<evidence type="ECO:0000256" key="4">
    <source>
        <dbReference type="SAM" id="SignalP"/>
    </source>
</evidence>
<dbReference type="InterPro" id="IPR050515">
    <property type="entry name" value="Beta-lactam/transpept"/>
</dbReference>
<comment type="similarity">
    <text evidence="2">Belongs to the transpeptidase family.</text>
</comment>
<dbReference type="InterPro" id="IPR032710">
    <property type="entry name" value="NTF2-like_dom_sf"/>
</dbReference>
<reference evidence="8 9" key="1">
    <citation type="submission" date="2016-11" db="EMBL/GenBank/DDBJ databases">
        <authorList>
            <person name="Jaros S."/>
            <person name="Januszkiewicz K."/>
            <person name="Wedrychowicz H."/>
        </authorList>
    </citation>
    <scope>NUCLEOTIDE SEQUENCE [LARGE SCALE GENOMIC DNA]</scope>
    <source>
        <strain evidence="8 9">DSM 8605</strain>
    </source>
</reference>
<dbReference type="PANTHER" id="PTHR30627">
    <property type="entry name" value="PEPTIDOGLYCAN D,D-TRANSPEPTIDASE"/>
    <property type="match status" value="1"/>
</dbReference>
<dbReference type="AlphaFoldDB" id="A0A1M5X8A5"/>
<evidence type="ECO:0000313" key="9">
    <source>
        <dbReference type="Proteomes" id="UP000184447"/>
    </source>
</evidence>
<dbReference type="GO" id="GO:0071972">
    <property type="term" value="F:peptidoglycan L,D-transpeptidase activity"/>
    <property type="evidence" value="ECO:0007669"/>
    <property type="project" value="TreeGrafter"/>
</dbReference>
<dbReference type="SUPFAM" id="SSF56519">
    <property type="entry name" value="Penicillin binding protein dimerisation domain"/>
    <property type="match status" value="1"/>
</dbReference>
<dbReference type="Gene3D" id="3.40.710.10">
    <property type="entry name" value="DD-peptidase/beta-lactamase superfamily"/>
    <property type="match status" value="1"/>
</dbReference>
<evidence type="ECO:0000313" key="8">
    <source>
        <dbReference type="EMBL" id="SHH96070.1"/>
    </source>
</evidence>
<protein>
    <submittedName>
        <fullName evidence="8">Penicillin-binding protein</fullName>
    </submittedName>
</protein>
<evidence type="ECO:0000256" key="3">
    <source>
        <dbReference type="ARBA" id="ARBA00023136"/>
    </source>
</evidence>
<gene>
    <name evidence="8" type="ORF">SAMN02745207_03440</name>
</gene>
<dbReference type="InterPro" id="IPR001460">
    <property type="entry name" value="PCN-bd_Tpept"/>
</dbReference>
<dbReference type="Gene3D" id="3.90.1310.10">
    <property type="entry name" value="Penicillin-binding protein 2a (Domain 2)"/>
    <property type="match status" value="1"/>
</dbReference>
<accession>A0A1M5X8A5</accession>
<dbReference type="STRING" id="1121316.SAMN02745207_03440"/>
<proteinExistence type="inferred from homology"/>
<dbReference type="PANTHER" id="PTHR30627:SF25">
    <property type="entry name" value="PENICILLIN-BINDING PROTEIN 3"/>
    <property type="match status" value="1"/>
</dbReference>
<evidence type="ECO:0000259" key="6">
    <source>
        <dbReference type="Pfam" id="PF03717"/>
    </source>
</evidence>
<dbReference type="RefSeq" id="WP_073339929.1">
    <property type="nucleotide sequence ID" value="NZ_FQXM01000025.1"/>
</dbReference>
<dbReference type="GO" id="GO:0008658">
    <property type="term" value="F:penicillin binding"/>
    <property type="evidence" value="ECO:0007669"/>
    <property type="project" value="InterPro"/>
</dbReference>
<dbReference type="Proteomes" id="UP000184447">
    <property type="component" value="Unassembled WGS sequence"/>
</dbReference>
<evidence type="ECO:0000256" key="2">
    <source>
        <dbReference type="ARBA" id="ARBA00007171"/>
    </source>
</evidence>
<feature type="domain" description="Penicillin-binding protein dimerisation" evidence="6">
    <location>
        <begin position="158"/>
        <end position="323"/>
    </location>
</feature>
<dbReference type="EMBL" id="FQXM01000025">
    <property type="protein sequence ID" value="SHH96070.1"/>
    <property type="molecule type" value="Genomic_DNA"/>
</dbReference>
<keyword evidence="9" id="KW-1185">Reference proteome</keyword>
<dbReference type="Pfam" id="PF00905">
    <property type="entry name" value="Transpeptidase"/>
    <property type="match status" value="1"/>
</dbReference>
<dbReference type="PROSITE" id="PS51257">
    <property type="entry name" value="PROKAR_LIPOPROTEIN"/>
    <property type="match status" value="1"/>
</dbReference>
<dbReference type="OrthoDB" id="9766847at2"/>
<evidence type="ECO:0000259" key="7">
    <source>
        <dbReference type="Pfam" id="PF05223"/>
    </source>
</evidence>
<feature type="domain" description="Penicillin-binding protein transpeptidase" evidence="5">
    <location>
        <begin position="360"/>
        <end position="670"/>
    </location>
</feature>
<feature type="chain" id="PRO_5039178050" evidence="4">
    <location>
        <begin position="23"/>
        <end position="675"/>
    </location>
</feature>
<dbReference type="Gene3D" id="3.30.1390.30">
    <property type="entry name" value="Penicillin-binding protein 2a, domain 3"/>
    <property type="match status" value="1"/>
</dbReference>
<dbReference type="GO" id="GO:0046677">
    <property type="term" value="P:response to antibiotic"/>
    <property type="evidence" value="ECO:0007669"/>
    <property type="project" value="InterPro"/>
</dbReference>
<dbReference type="GO" id="GO:0071555">
    <property type="term" value="P:cell wall organization"/>
    <property type="evidence" value="ECO:0007669"/>
    <property type="project" value="TreeGrafter"/>
</dbReference>
<organism evidence="8 9">
    <name type="scientific">Clostridium grantii DSM 8605</name>
    <dbReference type="NCBI Taxonomy" id="1121316"/>
    <lineage>
        <taxon>Bacteria</taxon>
        <taxon>Bacillati</taxon>
        <taxon>Bacillota</taxon>
        <taxon>Clostridia</taxon>
        <taxon>Eubacteriales</taxon>
        <taxon>Clostridiaceae</taxon>
        <taxon>Clostridium</taxon>
    </lineage>
</organism>